<dbReference type="EMBL" id="ARZY01000001">
    <property type="protein sequence ID" value="EWH12151.1"/>
    <property type="molecule type" value="Genomic_DNA"/>
</dbReference>
<dbReference type="PANTHER" id="PTHR30563">
    <property type="entry name" value="DNA RECOMBINATION PROTEIN RMUC"/>
    <property type="match status" value="1"/>
</dbReference>
<evidence type="ECO:0000313" key="7">
    <source>
        <dbReference type="Proteomes" id="UP000019276"/>
    </source>
</evidence>
<gene>
    <name evidence="6" type="ORF">DS2_00470</name>
</gene>
<evidence type="ECO:0000313" key="6">
    <source>
        <dbReference type="EMBL" id="EWH12151.1"/>
    </source>
</evidence>
<proteinExistence type="inferred from homology"/>
<comment type="function">
    <text evidence="1">Involved in DNA recombination.</text>
</comment>
<dbReference type="Pfam" id="PF02646">
    <property type="entry name" value="RmuC"/>
    <property type="match status" value="1"/>
</dbReference>
<dbReference type="STRING" id="1328313.DS2_00470"/>
<dbReference type="AlphaFoldDB" id="W7QJT8"/>
<evidence type="ECO:0000256" key="1">
    <source>
        <dbReference type="ARBA" id="ARBA00003416"/>
    </source>
</evidence>
<dbReference type="Proteomes" id="UP000019276">
    <property type="component" value="Unassembled WGS sequence"/>
</dbReference>
<reference evidence="6 7" key="1">
    <citation type="journal article" date="2014" name="Genome Announc.">
        <title>Draft Genome Sequence of the Agar-Degrading Bacterium Catenovulum sp. Strain DS-2, Isolated from Intestines of Haliotis diversicolor.</title>
        <authorList>
            <person name="Shan D."/>
            <person name="Li X."/>
            <person name="Gu Z."/>
            <person name="Wei G."/>
            <person name="Gao Z."/>
            <person name="Shao Z."/>
        </authorList>
    </citation>
    <scope>NUCLEOTIDE SEQUENCE [LARGE SCALE GENOMIC DNA]</scope>
    <source>
        <strain evidence="6 7">DS-2</strain>
    </source>
</reference>
<evidence type="ECO:0008006" key="8">
    <source>
        <dbReference type="Google" id="ProtNLM"/>
    </source>
</evidence>
<sequence>MFDPAWLFPAIFVLSAISTLLLIILCIARFVSKDKNKLLQAQMHEFNDLRMSLMNQVHESFANLESRQSQQYQQLLNLIHTADKADSQHRIELLDKLARQHHEHRQELTKAINSHSETVAKRLNELSNITESRLDKMSQKMNDKLAEGFENTVKTFSDILQRLALIDEAQKKITELSGNVVSLQSVLTDKRSRGAFGEVQLYSLIENVLAPNQFIKQSKLSNGKIADCQLLLPKPTGNIVIDAKFPLESFKNLLQPEISEIEKRAFERQFKQDIKKHIQDIASKYILPPETAESAILFLPAEAIFAEIHAYHSDIVDFAWQQKVWLTSPSTLMAVLTTAKAVLKDEATRSQIHTIQKHLIHLAEDFNRFQGRFDMLARHIDQAADDVRKIHISADKISTRFKSIEQVNIDEGEDKSAKLS</sequence>
<comment type="caution">
    <text evidence="6">The sequence shown here is derived from an EMBL/GenBank/DDBJ whole genome shotgun (WGS) entry which is preliminary data.</text>
</comment>
<comment type="similarity">
    <text evidence="2">Belongs to the RmuC family.</text>
</comment>
<dbReference type="Gene3D" id="1.20.1260.80">
    <property type="match status" value="1"/>
</dbReference>
<evidence type="ECO:0000256" key="5">
    <source>
        <dbReference type="SAM" id="Phobius"/>
    </source>
</evidence>
<name>W7QJT8_9ALTE</name>
<accession>W7QJT8</accession>
<keyword evidence="5" id="KW-1133">Transmembrane helix</keyword>
<evidence type="ECO:0000256" key="4">
    <source>
        <dbReference type="ARBA" id="ARBA00023172"/>
    </source>
</evidence>
<organism evidence="6 7">
    <name type="scientific">Catenovulum agarivorans DS-2</name>
    <dbReference type="NCBI Taxonomy" id="1328313"/>
    <lineage>
        <taxon>Bacteria</taxon>
        <taxon>Pseudomonadati</taxon>
        <taxon>Pseudomonadota</taxon>
        <taxon>Gammaproteobacteria</taxon>
        <taxon>Alteromonadales</taxon>
        <taxon>Alteromonadaceae</taxon>
        <taxon>Catenovulum</taxon>
    </lineage>
</organism>
<dbReference type="PANTHER" id="PTHR30563:SF0">
    <property type="entry name" value="DNA RECOMBINATION PROTEIN RMUC"/>
    <property type="match status" value="1"/>
</dbReference>
<keyword evidence="3" id="KW-0175">Coiled coil</keyword>
<protein>
    <recommendedName>
        <fullName evidence="8">DNA recombination protein RmuC</fullName>
    </recommendedName>
</protein>
<keyword evidence="5" id="KW-0472">Membrane</keyword>
<feature type="transmembrane region" description="Helical" evidence="5">
    <location>
        <begin position="6"/>
        <end position="31"/>
    </location>
</feature>
<evidence type="ECO:0000256" key="2">
    <source>
        <dbReference type="ARBA" id="ARBA00009840"/>
    </source>
</evidence>
<dbReference type="eggNOG" id="COG1322">
    <property type="taxonomic scope" value="Bacteria"/>
</dbReference>
<evidence type="ECO:0000256" key="3">
    <source>
        <dbReference type="ARBA" id="ARBA00023054"/>
    </source>
</evidence>
<dbReference type="OrthoDB" id="9765111at2"/>
<dbReference type="GO" id="GO:0006310">
    <property type="term" value="P:DNA recombination"/>
    <property type="evidence" value="ECO:0007669"/>
    <property type="project" value="UniProtKB-KW"/>
</dbReference>
<keyword evidence="7" id="KW-1185">Reference proteome</keyword>
<dbReference type="RefSeq" id="WP_051479482.1">
    <property type="nucleotide sequence ID" value="NZ_ARZY01000001.1"/>
</dbReference>
<dbReference type="PATRIC" id="fig|1328313.3.peg.102"/>
<keyword evidence="4" id="KW-0233">DNA recombination</keyword>
<dbReference type="InterPro" id="IPR003798">
    <property type="entry name" value="DNA_recombination_RmuC"/>
</dbReference>
<keyword evidence="5" id="KW-0812">Transmembrane</keyword>